<reference evidence="1 2" key="1">
    <citation type="submission" date="2017-06" db="EMBL/GenBank/DDBJ databases">
        <title>Global population genomics of the pathogenic fungus Cryptococcus neoformans var. grubii.</title>
        <authorList>
            <person name="Cuomo C."/>
            <person name="Litvintseva A."/>
            <person name="Chen Y."/>
            <person name="Young S."/>
            <person name="Zeng Q."/>
            <person name="Chapman S."/>
            <person name="Gujja S."/>
            <person name="Saif S."/>
            <person name="Birren B."/>
        </authorList>
    </citation>
    <scope>NUCLEOTIDE SEQUENCE [LARGE SCALE GENOMIC DNA]</scope>
    <source>
        <strain evidence="1 2">Tu259-1</strain>
    </source>
</reference>
<dbReference type="EMBL" id="AMKT01000005">
    <property type="protein sequence ID" value="OXG30298.1"/>
    <property type="molecule type" value="Genomic_DNA"/>
</dbReference>
<evidence type="ECO:0000313" key="2">
    <source>
        <dbReference type="Proteomes" id="UP000199727"/>
    </source>
</evidence>
<gene>
    <name evidence="1" type="ORF">C361_00131</name>
</gene>
<name>A0A854QIU0_CRYNE</name>
<proteinExistence type="predicted"/>
<organism evidence="1 2">
    <name type="scientific">Cryptococcus neoformans Tu259-1</name>
    <dbReference type="NCBI Taxonomy" id="1230072"/>
    <lineage>
        <taxon>Eukaryota</taxon>
        <taxon>Fungi</taxon>
        <taxon>Dikarya</taxon>
        <taxon>Basidiomycota</taxon>
        <taxon>Agaricomycotina</taxon>
        <taxon>Tremellomycetes</taxon>
        <taxon>Tremellales</taxon>
        <taxon>Cryptococcaceae</taxon>
        <taxon>Cryptococcus</taxon>
        <taxon>Cryptococcus neoformans species complex</taxon>
    </lineage>
</organism>
<evidence type="ECO:0000313" key="1">
    <source>
        <dbReference type="EMBL" id="OXG30298.1"/>
    </source>
</evidence>
<dbReference type="OrthoDB" id="2745718at2759"/>
<dbReference type="Proteomes" id="UP000199727">
    <property type="component" value="Unassembled WGS sequence"/>
</dbReference>
<comment type="caution">
    <text evidence="1">The sequence shown here is derived from an EMBL/GenBank/DDBJ whole genome shotgun (WGS) entry which is preliminary data.</text>
</comment>
<accession>A0A854QIU0</accession>
<dbReference type="SUPFAM" id="SSF81383">
    <property type="entry name" value="F-box domain"/>
    <property type="match status" value="1"/>
</dbReference>
<sequence length="760" mass="86779">MSSSAITKPNPHRRSSAMSSISIEQPPFLGLPHEILEQIFLALSLPGRSKLARTCSALRDIYAASAQLQYLAILETSAYLDYPRILEAAEPVEEESLSAMSSPPSSPEAALTTVPIAFRSPHTGNLRSTIPSVSLAPWPKQAPEVSPFDHVGSLAAKNRRLRDREERWETMEFKEKRTFKVQGQEGVYELQEGIFLLCNDTSTDDEERRPDTIRLIPLPSADDPDLEDPPISVKGHKLPMSIADLTMDPSQDLIVISEYNPAPSDPSRPIPTHRYHLLTMSSFTPHPLASLPTLDFPPVTQTLPRTRQLLQVMGDTLAVLVAKYIPIWILDALNIDPEVLGHRTQEEEIVVWNWKTGRVLSRLPFTEKQWFSSFAMLSPTTFMVTSTMSSIPSGGPAFPWKSDEHRPTIQIYSILSDPKRSVIPVQPLQSEIMDDTTPRPVCVAVLEMPTLQEDVKVTEFDVRPDPAYPPRPEQTKDGEVEYTLLKHKPFTQDPLKGILVFDYHLQERITMDPNTRDVVRNWPFVVFVRRETLVKLGQEGEKRLEQAWESGSVLKMGVRDVQQTFTWDEWGEKEARMMDRIMTIRSWVCSCSGYRYISILSEDKSPFAEYDFDETPEDDQPTLDGHYPYRPEKSHILLYDFNPYTISKELSRQEPYPESDDVDPPRRRTACGETFVPPFTEGKGWKSRVVTRPTILSRKSIFEEDVRSELPYREVWREYGGWANGIMIDDQRIIVVNVSSFFFHSSDQVETITKMLIQWL</sequence>
<protein>
    <recommendedName>
        <fullName evidence="3">F-box domain-containing protein</fullName>
    </recommendedName>
</protein>
<dbReference type="InterPro" id="IPR036047">
    <property type="entry name" value="F-box-like_dom_sf"/>
</dbReference>
<dbReference type="AlphaFoldDB" id="A0A854QIU0"/>
<evidence type="ECO:0008006" key="3">
    <source>
        <dbReference type="Google" id="ProtNLM"/>
    </source>
</evidence>